<evidence type="ECO:0000313" key="3">
    <source>
        <dbReference type="EMBL" id="KAF4129354.1"/>
    </source>
</evidence>
<keyword evidence="5" id="KW-1185">Reference proteome</keyword>
<dbReference type="EMBL" id="JAACNO010002263">
    <property type="protein sequence ID" value="KAF4134591.1"/>
    <property type="molecule type" value="Genomic_DNA"/>
</dbReference>
<dbReference type="EMBL" id="WSZM01000324">
    <property type="protein sequence ID" value="KAF4035339.1"/>
    <property type="molecule type" value="Genomic_DNA"/>
</dbReference>
<feature type="compositionally biased region" description="Basic residues" evidence="1">
    <location>
        <begin position="148"/>
        <end position="163"/>
    </location>
</feature>
<accession>A0A833T1G2</accession>
<evidence type="ECO:0008006" key="6">
    <source>
        <dbReference type="Google" id="ProtNLM"/>
    </source>
</evidence>
<evidence type="ECO:0000313" key="5">
    <source>
        <dbReference type="Proteomes" id="UP000602510"/>
    </source>
</evidence>
<organism evidence="2 5">
    <name type="scientific">Phytophthora infestans</name>
    <name type="common">Potato late blight agent</name>
    <name type="synonym">Botrytis infestans</name>
    <dbReference type="NCBI Taxonomy" id="4787"/>
    <lineage>
        <taxon>Eukaryota</taxon>
        <taxon>Sar</taxon>
        <taxon>Stramenopiles</taxon>
        <taxon>Oomycota</taxon>
        <taxon>Peronosporomycetes</taxon>
        <taxon>Peronosporales</taxon>
        <taxon>Peronosporaceae</taxon>
        <taxon>Phytophthora</taxon>
    </lineage>
</organism>
<feature type="region of interest" description="Disordered" evidence="1">
    <location>
        <begin position="148"/>
        <end position="185"/>
    </location>
</feature>
<dbReference type="Proteomes" id="UP000602510">
    <property type="component" value="Unassembled WGS sequence"/>
</dbReference>
<comment type="caution">
    <text evidence="2">The sequence shown here is derived from an EMBL/GenBank/DDBJ whole genome shotgun (WGS) entry which is preliminary data.</text>
</comment>
<reference evidence="2" key="1">
    <citation type="submission" date="2020-04" db="EMBL/GenBank/DDBJ databases">
        <title>Hybrid Assembly of Korean Phytophthora infestans isolates.</title>
        <authorList>
            <person name="Prokchorchik M."/>
            <person name="Lee Y."/>
            <person name="Seo J."/>
            <person name="Cho J.-H."/>
            <person name="Park Y.-E."/>
            <person name="Jang D.-C."/>
            <person name="Im J.-S."/>
            <person name="Choi J.-G."/>
            <person name="Park H.-J."/>
            <person name="Lee G.-B."/>
            <person name="Lee Y.-G."/>
            <person name="Hong S.-Y."/>
            <person name="Cho K."/>
            <person name="Sohn K.H."/>
        </authorList>
    </citation>
    <scope>NUCLEOTIDE SEQUENCE</scope>
    <source>
        <strain evidence="2">KR_1_A1</strain>
        <strain evidence="3">KR_2_A2</strain>
    </source>
</reference>
<evidence type="ECO:0000313" key="4">
    <source>
        <dbReference type="EMBL" id="KAF4134591.1"/>
    </source>
</evidence>
<sequence length="204" mass="22920">MIAKERAIVYAIEDPDICHVKQLPRGEQDADEQVVDELSTALDGPFRESSDTSESDDRDLCVGPALVVREQRARAAKLYSNVVTWSLWYAHSTAMPEEGWVVDVQQCVCGCKFYLKFKTCCHIIVGRKAKRLGSPGIEDKTEKLFNRQIRKTKSTKSRNKKKTGKEIDRDSATDTPLPLTEPRSGRPLLASRALDIQLILCPNT</sequence>
<dbReference type="EMBL" id="JAACNO010002973">
    <property type="protein sequence ID" value="KAF4129354.1"/>
    <property type="molecule type" value="Genomic_DNA"/>
</dbReference>
<dbReference type="AlphaFoldDB" id="A0A833T1G2"/>
<dbReference type="Proteomes" id="UP000704712">
    <property type="component" value="Unassembled WGS sequence"/>
</dbReference>
<name>A0A833T1G2_PHYIN</name>
<protein>
    <recommendedName>
        <fullName evidence="6">SWIM-type domain-containing protein</fullName>
    </recommendedName>
</protein>
<proteinExistence type="predicted"/>
<evidence type="ECO:0000256" key="1">
    <source>
        <dbReference type="SAM" id="MobiDB-lite"/>
    </source>
</evidence>
<gene>
    <name evidence="2" type="ORF">GN244_ATG12665</name>
    <name evidence="4" type="ORF">GN958_ATG16216</name>
    <name evidence="3" type="ORF">GN958_ATG21456</name>
</gene>
<evidence type="ECO:0000313" key="2">
    <source>
        <dbReference type="EMBL" id="KAF4035339.1"/>
    </source>
</evidence>